<accession>A0A182FZ81</accession>
<proteinExistence type="predicted"/>
<dbReference type="AlphaFoldDB" id="A0A182FZ81"/>
<dbReference type="CDD" id="cd09917">
    <property type="entry name" value="F-box_SF"/>
    <property type="match status" value="1"/>
</dbReference>
<protein>
    <submittedName>
        <fullName evidence="2">F-box domain-containing protein</fullName>
    </submittedName>
</protein>
<reference evidence="2 3" key="1">
    <citation type="journal article" date="2017" name="G3 (Bethesda)">
        <title>The Physical Genome Mapping of Anopheles albimanus Corrected Scaffold Misassemblies and Identified Interarm Rearrangements in Genus Anopheles.</title>
        <authorList>
            <person name="Artemov G.N."/>
            <person name="Peery A.N."/>
            <person name="Jiang X."/>
            <person name="Tu Z."/>
            <person name="Stegniy V.N."/>
            <person name="Sharakhova M.V."/>
            <person name="Sharakhov I.V."/>
        </authorList>
    </citation>
    <scope>NUCLEOTIDE SEQUENCE [LARGE SCALE GENOMIC DNA]</scope>
    <source>
        <strain evidence="2 3">ALBI9_A</strain>
    </source>
</reference>
<feature type="compositionally biased region" description="Basic and acidic residues" evidence="1">
    <location>
        <begin position="10"/>
        <end position="20"/>
    </location>
</feature>
<reference evidence="2" key="2">
    <citation type="submission" date="2022-08" db="UniProtKB">
        <authorList>
            <consortium name="EnsemblMetazoa"/>
        </authorList>
    </citation>
    <scope>IDENTIFICATION</scope>
    <source>
        <strain evidence="2">STECLA/ALBI9_A</strain>
    </source>
</reference>
<keyword evidence="3" id="KW-1185">Reference proteome</keyword>
<dbReference type="SMART" id="SM00256">
    <property type="entry name" value="FBOX"/>
    <property type="match status" value="1"/>
</dbReference>
<dbReference type="SUPFAM" id="SSF81383">
    <property type="entry name" value="F-box domain"/>
    <property type="match status" value="1"/>
</dbReference>
<dbReference type="InterPro" id="IPR036047">
    <property type="entry name" value="F-box-like_dom_sf"/>
</dbReference>
<dbReference type="Proteomes" id="UP000069272">
    <property type="component" value="Chromosome 3R"/>
</dbReference>
<dbReference type="PROSITE" id="PS50181">
    <property type="entry name" value="FBOX"/>
    <property type="match status" value="1"/>
</dbReference>
<organism evidence="2 3">
    <name type="scientific">Anopheles albimanus</name>
    <name type="common">New world malaria mosquito</name>
    <dbReference type="NCBI Taxonomy" id="7167"/>
    <lineage>
        <taxon>Eukaryota</taxon>
        <taxon>Metazoa</taxon>
        <taxon>Ecdysozoa</taxon>
        <taxon>Arthropoda</taxon>
        <taxon>Hexapoda</taxon>
        <taxon>Insecta</taxon>
        <taxon>Pterygota</taxon>
        <taxon>Neoptera</taxon>
        <taxon>Endopterygota</taxon>
        <taxon>Diptera</taxon>
        <taxon>Nematocera</taxon>
        <taxon>Culicoidea</taxon>
        <taxon>Culicidae</taxon>
        <taxon>Anophelinae</taxon>
        <taxon>Anopheles</taxon>
    </lineage>
</organism>
<feature type="region of interest" description="Disordered" evidence="1">
    <location>
        <begin position="1"/>
        <end position="23"/>
    </location>
</feature>
<evidence type="ECO:0000313" key="2">
    <source>
        <dbReference type="EnsemblMetazoa" id="AALB014900-PA"/>
    </source>
</evidence>
<dbReference type="Gene3D" id="1.20.1280.50">
    <property type="match status" value="1"/>
</dbReference>
<dbReference type="EnsemblMetazoa" id="AALB014900-RA">
    <property type="protein sequence ID" value="AALB014900-PA"/>
    <property type="gene ID" value="AALB014900"/>
</dbReference>
<evidence type="ECO:0000313" key="3">
    <source>
        <dbReference type="Proteomes" id="UP000069272"/>
    </source>
</evidence>
<sequence>MSSKRKQHPAKAEKSCDKRTKGSGRNYINSLPEELLCMVFDRVCLYTVKTASLVCRKWNEILFSGTYANRFVFGIIEKAWIPGDSIVRLIEGINVLARSKRDYRRVSFIAGE</sequence>
<dbReference type="VEuPathDB" id="VectorBase:AALB20_038200"/>
<dbReference type="Pfam" id="PF12937">
    <property type="entry name" value="F-box-like"/>
    <property type="match status" value="1"/>
</dbReference>
<evidence type="ECO:0000256" key="1">
    <source>
        <dbReference type="SAM" id="MobiDB-lite"/>
    </source>
</evidence>
<dbReference type="InterPro" id="IPR001810">
    <property type="entry name" value="F-box_dom"/>
</dbReference>
<dbReference type="VEuPathDB" id="VectorBase:AALB014900"/>
<name>A0A182FZ81_ANOAL</name>